<sequence length="150" mass="16448">MSHRGRGRGRARGRGRGRVAPSRGGASVENDPRKEKPFVHPEEIEENIEVENDEDVGQEEEVQAETIYIPPLDPMLAQQIMSFMKRLVGPGVHPTNQATQTPANPLFVTPRSLVDHLGLSLRATSQGQEYMSQGKGARAKASPCLPCHCL</sequence>
<gene>
    <name evidence="2" type="ORF">MTR67_030599</name>
</gene>
<protein>
    <submittedName>
        <fullName evidence="2">Uncharacterized protein</fullName>
    </submittedName>
</protein>
<name>A0AAF0R6A8_SOLVR</name>
<evidence type="ECO:0000256" key="1">
    <source>
        <dbReference type="SAM" id="MobiDB-lite"/>
    </source>
</evidence>
<dbReference type="AlphaFoldDB" id="A0AAF0R6A8"/>
<feature type="compositionally biased region" description="Basic residues" evidence="1">
    <location>
        <begin position="1"/>
        <end position="17"/>
    </location>
</feature>
<proteinExistence type="predicted"/>
<reference evidence="2" key="1">
    <citation type="submission" date="2023-08" db="EMBL/GenBank/DDBJ databases">
        <title>A de novo genome assembly of Solanum verrucosum Schlechtendal, a Mexican diploid species geographically isolated from the other diploid A-genome species in potato relatives.</title>
        <authorList>
            <person name="Hosaka K."/>
        </authorList>
    </citation>
    <scope>NUCLEOTIDE SEQUENCE</scope>
    <source>
        <tissue evidence="2">Young leaves</tissue>
    </source>
</reference>
<feature type="region of interest" description="Disordered" evidence="1">
    <location>
        <begin position="1"/>
        <end position="61"/>
    </location>
</feature>
<dbReference type="Proteomes" id="UP001234989">
    <property type="component" value="Chromosome 7"/>
</dbReference>
<evidence type="ECO:0000313" key="2">
    <source>
        <dbReference type="EMBL" id="WMV37214.1"/>
    </source>
</evidence>
<feature type="compositionally biased region" description="Basic and acidic residues" evidence="1">
    <location>
        <begin position="30"/>
        <end position="42"/>
    </location>
</feature>
<organism evidence="2 3">
    <name type="scientific">Solanum verrucosum</name>
    <dbReference type="NCBI Taxonomy" id="315347"/>
    <lineage>
        <taxon>Eukaryota</taxon>
        <taxon>Viridiplantae</taxon>
        <taxon>Streptophyta</taxon>
        <taxon>Embryophyta</taxon>
        <taxon>Tracheophyta</taxon>
        <taxon>Spermatophyta</taxon>
        <taxon>Magnoliopsida</taxon>
        <taxon>eudicotyledons</taxon>
        <taxon>Gunneridae</taxon>
        <taxon>Pentapetalae</taxon>
        <taxon>asterids</taxon>
        <taxon>lamiids</taxon>
        <taxon>Solanales</taxon>
        <taxon>Solanaceae</taxon>
        <taxon>Solanoideae</taxon>
        <taxon>Solaneae</taxon>
        <taxon>Solanum</taxon>
    </lineage>
</organism>
<feature type="compositionally biased region" description="Acidic residues" evidence="1">
    <location>
        <begin position="43"/>
        <end position="61"/>
    </location>
</feature>
<accession>A0AAF0R6A8</accession>
<keyword evidence="3" id="KW-1185">Reference proteome</keyword>
<evidence type="ECO:0000313" key="3">
    <source>
        <dbReference type="Proteomes" id="UP001234989"/>
    </source>
</evidence>
<dbReference type="EMBL" id="CP133618">
    <property type="protein sequence ID" value="WMV37214.1"/>
    <property type="molecule type" value="Genomic_DNA"/>
</dbReference>